<accession>A0A0F9QKU8</accession>
<organism evidence="2">
    <name type="scientific">marine sediment metagenome</name>
    <dbReference type="NCBI Taxonomy" id="412755"/>
    <lineage>
        <taxon>unclassified sequences</taxon>
        <taxon>metagenomes</taxon>
        <taxon>ecological metagenomes</taxon>
    </lineage>
</organism>
<proteinExistence type="predicted"/>
<protein>
    <submittedName>
        <fullName evidence="2">Uncharacterized protein</fullName>
    </submittedName>
</protein>
<gene>
    <name evidence="2" type="ORF">LCGC14_1003010</name>
</gene>
<feature type="compositionally biased region" description="Basic and acidic residues" evidence="1">
    <location>
        <begin position="115"/>
        <end position="146"/>
    </location>
</feature>
<dbReference type="EMBL" id="LAZR01003888">
    <property type="protein sequence ID" value="KKN13751.1"/>
    <property type="molecule type" value="Genomic_DNA"/>
</dbReference>
<evidence type="ECO:0000256" key="1">
    <source>
        <dbReference type="SAM" id="MobiDB-lite"/>
    </source>
</evidence>
<dbReference type="AlphaFoldDB" id="A0A0F9QKU8"/>
<comment type="caution">
    <text evidence="2">The sequence shown here is derived from an EMBL/GenBank/DDBJ whole genome shotgun (WGS) entry which is preliminary data.</text>
</comment>
<name>A0A0F9QKU8_9ZZZZ</name>
<reference evidence="2" key="1">
    <citation type="journal article" date="2015" name="Nature">
        <title>Complex archaea that bridge the gap between prokaryotes and eukaryotes.</title>
        <authorList>
            <person name="Spang A."/>
            <person name="Saw J.H."/>
            <person name="Jorgensen S.L."/>
            <person name="Zaremba-Niedzwiedzka K."/>
            <person name="Martijn J."/>
            <person name="Lind A.E."/>
            <person name="van Eijk R."/>
            <person name="Schleper C."/>
            <person name="Guy L."/>
            <person name="Ettema T.J."/>
        </authorList>
    </citation>
    <scope>NUCLEOTIDE SEQUENCE</scope>
</reference>
<sequence length="153" mass="17203">MAVHDEACEQCGEFLAYANAKSLPEVVNRLDSLTYREHTGRHALEQAQAENKRLVADLEEQTLLTEQVQARGKLLKEIIEGFLLYLNDSPDQTIIPDGRISDAAAVLAEGDEDGELKPEAERRLKESLKTPREKLLTSDEMRQKLEDADDDPD</sequence>
<evidence type="ECO:0000313" key="2">
    <source>
        <dbReference type="EMBL" id="KKN13751.1"/>
    </source>
</evidence>
<feature type="region of interest" description="Disordered" evidence="1">
    <location>
        <begin position="111"/>
        <end position="153"/>
    </location>
</feature>